<reference evidence="3" key="1">
    <citation type="submission" date="2025-08" db="UniProtKB">
        <authorList>
            <consortium name="RefSeq"/>
        </authorList>
    </citation>
    <scope>IDENTIFICATION</scope>
</reference>
<dbReference type="GeneID" id="100650186"/>
<evidence type="ECO:0000313" key="3">
    <source>
        <dbReference type="RefSeq" id="XP_048270130.1"/>
    </source>
</evidence>
<name>A0A9C6SWQ5_BOMTE</name>
<feature type="region of interest" description="Disordered" evidence="1">
    <location>
        <begin position="185"/>
        <end position="220"/>
    </location>
</feature>
<dbReference type="KEGG" id="bter:100650186"/>
<feature type="region of interest" description="Disordered" evidence="1">
    <location>
        <begin position="287"/>
        <end position="321"/>
    </location>
</feature>
<evidence type="ECO:0000313" key="2">
    <source>
        <dbReference type="Proteomes" id="UP000835206"/>
    </source>
</evidence>
<sequence>MDPDSTPLNPHLLSPWREVRKRSLPIPQCTSGITASQMRRMSDRGGEGSGPAPQLDGRRHSVVTIERVSPTSFGRNRQLDIMDDIADLKARKVRLRMYRTSTEQVYEIQPLEGNSSTQRYTQQLKQRLSEMPTPSVSPTSSPRKRVSELPRAASASVSGAAGIVCSNTDLMSILSSLASSTTEINRCGEEAPSSRDDSKSNWPEKTTEQKGSQSKSFRSNSFDVSTLHGAKSELSGSSKAAISTFMAPSNWFTKRHQPMSKKPEDLGTASLSLRFDKSKVVKAVKKTLGKKSPNSEVEHKVVWDNTSGTKVDAQNEAHSLE</sequence>
<dbReference type="Proteomes" id="UP000835206">
    <property type="component" value="Unplaced"/>
</dbReference>
<keyword evidence="2" id="KW-1185">Reference proteome</keyword>
<feature type="compositionally biased region" description="Polar residues" evidence="1">
    <location>
        <begin position="28"/>
        <end position="39"/>
    </location>
</feature>
<feature type="compositionally biased region" description="Basic and acidic residues" evidence="1">
    <location>
        <begin position="186"/>
        <end position="199"/>
    </location>
</feature>
<evidence type="ECO:0000256" key="1">
    <source>
        <dbReference type="SAM" id="MobiDB-lite"/>
    </source>
</evidence>
<dbReference type="AlphaFoldDB" id="A0A9C6SWQ5"/>
<feature type="region of interest" description="Disordered" evidence="1">
    <location>
        <begin position="23"/>
        <end position="57"/>
    </location>
</feature>
<organism evidence="2 3">
    <name type="scientific">Bombus terrestris</name>
    <name type="common">Buff-tailed bumblebee</name>
    <name type="synonym">Apis terrestris</name>
    <dbReference type="NCBI Taxonomy" id="30195"/>
    <lineage>
        <taxon>Eukaryota</taxon>
        <taxon>Metazoa</taxon>
        <taxon>Ecdysozoa</taxon>
        <taxon>Arthropoda</taxon>
        <taxon>Hexapoda</taxon>
        <taxon>Insecta</taxon>
        <taxon>Pterygota</taxon>
        <taxon>Neoptera</taxon>
        <taxon>Endopterygota</taxon>
        <taxon>Hymenoptera</taxon>
        <taxon>Apocrita</taxon>
        <taxon>Aculeata</taxon>
        <taxon>Apoidea</taxon>
        <taxon>Anthophila</taxon>
        <taxon>Apidae</taxon>
        <taxon>Bombus</taxon>
        <taxon>Bombus</taxon>
    </lineage>
</organism>
<feature type="compositionally biased region" description="Polar residues" evidence="1">
    <location>
        <begin position="200"/>
        <end position="220"/>
    </location>
</feature>
<dbReference type="RefSeq" id="XP_048270130.1">
    <property type="nucleotide sequence ID" value="XM_048414173.1"/>
</dbReference>
<dbReference type="OrthoDB" id="7424185at2759"/>
<accession>A0A9C6SWQ5</accession>
<feature type="region of interest" description="Disordered" evidence="1">
    <location>
        <begin position="124"/>
        <end position="153"/>
    </location>
</feature>
<protein>
    <submittedName>
        <fullName evidence="3">Uncharacterized protein LOC100650186 isoform X1</fullName>
    </submittedName>
</protein>
<gene>
    <name evidence="3" type="primary">LOC100650186</name>
</gene>
<feature type="compositionally biased region" description="Low complexity" evidence="1">
    <location>
        <begin position="132"/>
        <end position="141"/>
    </location>
</feature>
<proteinExistence type="predicted"/>